<dbReference type="Gene3D" id="3.40.50.1000">
    <property type="entry name" value="HAD superfamily/HAD-like"/>
    <property type="match status" value="1"/>
</dbReference>
<dbReference type="InterPro" id="IPR051540">
    <property type="entry name" value="S-2-haloacid_dehalogenase"/>
</dbReference>
<keyword evidence="2" id="KW-0378">Hydrolase</keyword>
<dbReference type="InterPro" id="IPR006328">
    <property type="entry name" value="2-HAD"/>
</dbReference>
<dbReference type="InterPro" id="IPR036412">
    <property type="entry name" value="HAD-like_sf"/>
</dbReference>
<sequence>MSRIYVFDVNETLLDLHALDSLFAETFGDSAARREWFSQMLQLAFVSTIIQEYRDFGTLGAAALDMLAARRGVSLKEEKRSALLAGLRRLPPHPEVEESLKRLRKAGLRLVSLTNSTMAVSQAQLAHAGLASYFERQFSADTVRRLKPAPEPYQMVARELGVSLADLCLVAAHTWDIAGALKAGCSAAFIARPGMVLDPSAARPDVVGADLREVVDQLLARASH</sequence>
<gene>
    <name evidence="3" type="ORF">KSZ_38090</name>
</gene>
<dbReference type="Proteomes" id="UP000635565">
    <property type="component" value="Unassembled WGS sequence"/>
</dbReference>
<comment type="similarity">
    <text evidence="1">Belongs to the HAD-like hydrolase superfamily. S-2-haloalkanoic acid dehalogenase family.</text>
</comment>
<dbReference type="EMBL" id="BNJJ01000010">
    <property type="protein sequence ID" value="GHO85803.1"/>
    <property type="molecule type" value="Genomic_DNA"/>
</dbReference>
<accession>A0ABQ3VKC7</accession>
<reference evidence="3 4" key="1">
    <citation type="journal article" date="2021" name="Int. J. Syst. Evol. Microbiol.">
        <title>Reticulibacter mediterranei gen. nov., sp. nov., within the new family Reticulibacteraceae fam. nov., and Ktedonospora formicarum gen. nov., sp. nov., Ktedonobacter robiniae sp. nov., Dictyobacter formicarum sp. nov. and Dictyobacter arantiisoli sp. nov., belonging to the class Ktedonobacteria.</title>
        <authorList>
            <person name="Yabe S."/>
            <person name="Zheng Y."/>
            <person name="Wang C.M."/>
            <person name="Sakai Y."/>
            <person name="Abe K."/>
            <person name="Yokota A."/>
            <person name="Donadio S."/>
            <person name="Cavaletti L."/>
            <person name="Monciardini P."/>
        </authorList>
    </citation>
    <scope>NUCLEOTIDE SEQUENCE [LARGE SCALE GENOMIC DNA]</scope>
    <source>
        <strain evidence="3 4">SOSP1-9</strain>
    </source>
</reference>
<dbReference type="RefSeq" id="WP_201363447.1">
    <property type="nucleotide sequence ID" value="NZ_BNJJ01000010.1"/>
</dbReference>
<dbReference type="CDD" id="cd02588">
    <property type="entry name" value="HAD_L2-DEX"/>
    <property type="match status" value="1"/>
</dbReference>
<evidence type="ECO:0000313" key="3">
    <source>
        <dbReference type="EMBL" id="GHO85803.1"/>
    </source>
</evidence>
<proteinExistence type="inferred from homology"/>
<dbReference type="InterPro" id="IPR023198">
    <property type="entry name" value="PGP-like_dom2"/>
</dbReference>
<dbReference type="SFLD" id="SFLDG01129">
    <property type="entry name" value="C1.5:_HAD__Beta-PGM__Phosphata"/>
    <property type="match status" value="1"/>
</dbReference>
<dbReference type="Gene3D" id="1.10.150.240">
    <property type="entry name" value="Putative phosphatase, domain 2"/>
    <property type="match status" value="1"/>
</dbReference>
<protein>
    <submittedName>
        <fullName evidence="3">Haloacid dehalogenase</fullName>
    </submittedName>
</protein>
<dbReference type="SUPFAM" id="SSF56784">
    <property type="entry name" value="HAD-like"/>
    <property type="match status" value="1"/>
</dbReference>
<dbReference type="PANTHER" id="PTHR43316:SF3">
    <property type="entry name" value="HALOACID DEHALOGENASE, TYPE II (AFU_ORTHOLOGUE AFUA_2G07750)-RELATED"/>
    <property type="match status" value="1"/>
</dbReference>
<dbReference type="PRINTS" id="PR00413">
    <property type="entry name" value="HADHALOGNASE"/>
</dbReference>
<comment type="caution">
    <text evidence="3">The sequence shown here is derived from an EMBL/GenBank/DDBJ whole genome shotgun (WGS) entry which is preliminary data.</text>
</comment>
<dbReference type="InterPro" id="IPR006439">
    <property type="entry name" value="HAD-SF_hydro_IA"/>
</dbReference>
<name>A0ABQ3VKC7_9CHLR</name>
<dbReference type="SFLD" id="SFLDS00003">
    <property type="entry name" value="Haloacid_Dehalogenase"/>
    <property type="match status" value="1"/>
</dbReference>
<dbReference type="NCBIfam" id="TIGR01493">
    <property type="entry name" value="HAD-SF-IA-v2"/>
    <property type="match status" value="1"/>
</dbReference>
<keyword evidence="4" id="KW-1185">Reference proteome</keyword>
<dbReference type="NCBIfam" id="TIGR01428">
    <property type="entry name" value="HAD_type_II"/>
    <property type="match status" value="1"/>
</dbReference>
<dbReference type="InterPro" id="IPR023214">
    <property type="entry name" value="HAD_sf"/>
</dbReference>
<organism evidence="3 4">
    <name type="scientific">Dictyobacter formicarum</name>
    <dbReference type="NCBI Taxonomy" id="2778368"/>
    <lineage>
        <taxon>Bacteria</taxon>
        <taxon>Bacillati</taxon>
        <taxon>Chloroflexota</taxon>
        <taxon>Ktedonobacteria</taxon>
        <taxon>Ktedonobacterales</taxon>
        <taxon>Dictyobacteraceae</taxon>
        <taxon>Dictyobacter</taxon>
    </lineage>
</organism>
<evidence type="ECO:0000256" key="1">
    <source>
        <dbReference type="ARBA" id="ARBA00008106"/>
    </source>
</evidence>
<evidence type="ECO:0000313" key="4">
    <source>
        <dbReference type="Proteomes" id="UP000635565"/>
    </source>
</evidence>
<evidence type="ECO:0000256" key="2">
    <source>
        <dbReference type="ARBA" id="ARBA00022801"/>
    </source>
</evidence>
<dbReference type="PANTHER" id="PTHR43316">
    <property type="entry name" value="HYDROLASE, HALOACID DELAHOGENASE-RELATED"/>
    <property type="match status" value="1"/>
</dbReference>
<dbReference type="Pfam" id="PF00702">
    <property type="entry name" value="Hydrolase"/>
    <property type="match status" value="1"/>
</dbReference>